<organism evidence="6 7">
    <name type="scientific">Fuscibacter oryzae</name>
    <dbReference type="NCBI Taxonomy" id="2803939"/>
    <lineage>
        <taxon>Bacteria</taxon>
        <taxon>Pseudomonadati</taxon>
        <taxon>Pseudomonadota</taxon>
        <taxon>Alphaproteobacteria</taxon>
        <taxon>Rhodobacterales</taxon>
        <taxon>Paracoccaceae</taxon>
        <taxon>Fuscibacter</taxon>
    </lineage>
</organism>
<dbReference type="EMBL" id="JAESVP010000008">
    <property type="protein sequence ID" value="MBL4929412.1"/>
    <property type="molecule type" value="Genomic_DNA"/>
</dbReference>
<dbReference type="InterPro" id="IPR016163">
    <property type="entry name" value="Ald_DH_C"/>
</dbReference>
<reference evidence="6" key="1">
    <citation type="submission" date="2021-01" db="EMBL/GenBank/DDBJ databases">
        <title>Genome seq and assembly of Tabrizicola sp. KVB23.</title>
        <authorList>
            <person name="Chhetri G."/>
        </authorList>
    </citation>
    <scope>NUCLEOTIDE SEQUENCE</scope>
    <source>
        <strain evidence="6">KVB23</strain>
    </source>
</reference>
<dbReference type="Pfam" id="PF00171">
    <property type="entry name" value="Aldedh"/>
    <property type="match status" value="1"/>
</dbReference>
<dbReference type="InterPro" id="IPR029510">
    <property type="entry name" value="Ald_DH_CS_GLU"/>
</dbReference>
<sequence length="497" mass="52899">MLDASLVQFPKDTRRFQQFIDGRWTAGASSAEIVRQSPAHGRDVTAILVGTALDVEAAVRAARIAFDDGRWSGLPSSARCKLLRRVADLIRRDAEDLAMLETLEVGKPITQSRGEVAGAADIWDYAAGMAQALHGDSHNNLGDGLFGMVLREPIGVVGIITPWNYPFFILAERLPFILASGCTAVIKPSEMTSATTLRIAELAAEAGVPAGVINVVTGTGPVVGQAIVDHPLVDMVSFTGSTNIGRSTMVNSARHIKKVSLELGGKNPQVVFADANLQAAADGLVYGMVANAGQTCVSGSRFIVHRDVAAELQKLLLAKIARITVGDTLDPAVKMGSIISPVQHAKVLGYIERAKSDGAELLCGGGANTELLLSVLPTLFAETRPEMQINREEVFGPVASLLTFETAEEAIALANDTEYGLSAGIWSTNLQNTLQAVRRIKAGRVWVNTFMAGGPEMPIGGFRQSGIGRESGIYGVEEYTEIKSVHIDMGARSPWLV</sequence>
<keyword evidence="2 4" id="KW-0560">Oxidoreductase</keyword>
<dbReference type="AlphaFoldDB" id="A0A8J7MRY0"/>
<evidence type="ECO:0000313" key="6">
    <source>
        <dbReference type="EMBL" id="MBL4929412.1"/>
    </source>
</evidence>
<comment type="similarity">
    <text evidence="1 4">Belongs to the aldehyde dehydrogenase family.</text>
</comment>
<keyword evidence="7" id="KW-1185">Reference proteome</keyword>
<name>A0A8J7MRY0_9RHOB</name>
<comment type="caution">
    <text evidence="6">The sequence shown here is derived from an EMBL/GenBank/DDBJ whole genome shotgun (WGS) entry which is preliminary data.</text>
</comment>
<dbReference type="Gene3D" id="3.40.605.10">
    <property type="entry name" value="Aldehyde Dehydrogenase, Chain A, domain 1"/>
    <property type="match status" value="1"/>
</dbReference>
<dbReference type="FunFam" id="3.40.309.10:FF:000012">
    <property type="entry name" value="Betaine aldehyde dehydrogenase"/>
    <property type="match status" value="1"/>
</dbReference>
<dbReference type="PROSITE" id="PS00687">
    <property type="entry name" value="ALDEHYDE_DEHYDR_GLU"/>
    <property type="match status" value="1"/>
</dbReference>
<dbReference type="InterPro" id="IPR016161">
    <property type="entry name" value="Ald_DH/histidinol_DH"/>
</dbReference>
<feature type="active site" evidence="3">
    <location>
        <position position="262"/>
    </location>
</feature>
<protein>
    <submittedName>
        <fullName evidence="6">Aldehyde dehydrogenase family protein</fullName>
    </submittedName>
</protein>
<evidence type="ECO:0000256" key="4">
    <source>
        <dbReference type="RuleBase" id="RU003345"/>
    </source>
</evidence>
<proteinExistence type="inferred from homology"/>
<dbReference type="InterPro" id="IPR015590">
    <property type="entry name" value="Aldehyde_DH_dom"/>
</dbReference>
<dbReference type="SUPFAM" id="SSF53720">
    <property type="entry name" value="ALDH-like"/>
    <property type="match status" value="1"/>
</dbReference>
<evidence type="ECO:0000259" key="5">
    <source>
        <dbReference type="Pfam" id="PF00171"/>
    </source>
</evidence>
<dbReference type="PANTHER" id="PTHR11699">
    <property type="entry name" value="ALDEHYDE DEHYDROGENASE-RELATED"/>
    <property type="match status" value="1"/>
</dbReference>
<dbReference type="FunFam" id="3.40.605.10:FF:000007">
    <property type="entry name" value="NAD/NADP-dependent betaine aldehyde dehydrogenase"/>
    <property type="match status" value="1"/>
</dbReference>
<dbReference type="GO" id="GO:0016620">
    <property type="term" value="F:oxidoreductase activity, acting on the aldehyde or oxo group of donors, NAD or NADP as acceptor"/>
    <property type="evidence" value="ECO:0007669"/>
    <property type="project" value="InterPro"/>
</dbReference>
<gene>
    <name evidence="6" type="ORF">JI744_14995</name>
</gene>
<dbReference type="InterPro" id="IPR016162">
    <property type="entry name" value="Ald_DH_N"/>
</dbReference>
<dbReference type="Gene3D" id="3.40.309.10">
    <property type="entry name" value="Aldehyde Dehydrogenase, Chain A, domain 2"/>
    <property type="match status" value="1"/>
</dbReference>
<evidence type="ECO:0000256" key="2">
    <source>
        <dbReference type="ARBA" id="ARBA00023002"/>
    </source>
</evidence>
<evidence type="ECO:0000256" key="1">
    <source>
        <dbReference type="ARBA" id="ARBA00009986"/>
    </source>
</evidence>
<accession>A0A8J7MRY0</accession>
<dbReference type="Proteomes" id="UP000619033">
    <property type="component" value="Unassembled WGS sequence"/>
</dbReference>
<evidence type="ECO:0000256" key="3">
    <source>
        <dbReference type="PROSITE-ProRule" id="PRU10007"/>
    </source>
</evidence>
<evidence type="ECO:0000313" key="7">
    <source>
        <dbReference type="Proteomes" id="UP000619033"/>
    </source>
</evidence>
<feature type="domain" description="Aldehyde dehydrogenase" evidence="5">
    <location>
        <begin position="24"/>
        <end position="485"/>
    </location>
</feature>